<protein>
    <recommendedName>
        <fullName evidence="4">VWA domain-containing protein</fullName>
    </recommendedName>
</protein>
<evidence type="ECO:0008006" key="4">
    <source>
        <dbReference type="Google" id="ProtNLM"/>
    </source>
</evidence>
<evidence type="ECO:0000256" key="1">
    <source>
        <dbReference type="SAM" id="SignalP"/>
    </source>
</evidence>
<keyword evidence="3" id="KW-1185">Reference proteome</keyword>
<feature type="chain" id="PRO_5038348376" description="VWA domain-containing protein" evidence="1">
    <location>
        <begin position="39"/>
        <end position="268"/>
    </location>
</feature>
<reference evidence="2" key="1">
    <citation type="submission" date="2019-10" db="EMBL/GenBank/DDBJ databases">
        <title>Nonomuraea sp. nov., isolated from Phyllanthus amarus.</title>
        <authorList>
            <person name="Klykleung N."/>
            <person name="Tanasupawat S."/>
        </authorList>
    </citation>
    <scope>NUCLEOTIDE SEQUENCE [LARGE SCALE GENOMIC DNA]</scope>
    <source>
        <strain evidence="2">3MP-10</strain>
    </source>
</reference>
<proteinExistence type="predicted"/>
<feature type="signal peptide" evidence="1">
    <location>
        <begin position="1"/>
        <end position="38"/>
    </location>
</feature>
<gene>
    <name evidence="2" type="ORF">FH607_010990</name>
</gene>
<dbReference type="RefSeq" id="WP_139667478.1">
    <property type="nucleotide sequence ID" value="NZ_VDLY02000006.1"/>
</dbReference>
<evidence type="ECO:0000313" key="3">
    <source>
        <dbReference type="Proteomes" id="UP000314251"/>
    </source>
</evidence>
<dbReference type="AlphaFoldDB" id="A0A5N6AE79"/>
<organism evidence="2 3">
    <name type="scientific">Streptomyces mimosae</name>
    <dbReference type="NCBI Taxonomy" id="2586635"/>
    <lineage>
        <taxon>Bacteria</taxon>
        <taxon>Bacillati</taxon>
        <taxon>Actinomycetota</taxon>
        <taxon>Actinomycetes</taxon>
        <taxon>Kitasatosporales</taxon>
        <taxon>Streptomycetaceae</taxon>
        <taxon>Streptomyces</taxon>
    </lineage>
</organism>
<keyword evidence="1" id="KW-0732">Signal</keyword>
<dbReference type="Proteomes" id="UP000314251">
    <property type="component" value="Unassembled WGS sequence"/>
</dbReference>
<sequence length="268" mass="28270">MTRTTTENHRRHPLAVRRRIRRLAALAGAAAVAATATAGCGAIGDALGTSVDRYEAACALLVDGSGSAGEAPDGFDAEAKLASSLPDFLADRECRTLAYAPITRASEGSLCQAEPLDLDPDADATLDRDELRASQRAVASGRALELLECAREHSPGSDVIGALDRVATAAPADGEAFSVLVVSDFVQRDSSFELPHEDLTTPESRAALLDDLAERGRLPEGLAGATVYPSGYGMRLSRDSDAYADFDAFWTELLEGRVGADVDATYQR</sequence>
<comment type="caution">
    <text evidence="2">The sequence shown here is derived from an EMBL/GenBank/DDBJ whole genome shotgun (WGS) entry which is preliminary data.</text>
</comment>
<evidence type="ECO:0000313" key="2">
    <source>
        <dbReference type="EMBL" id="KAB8166353.1"/>
    </source>
</evidence>
<dbReference type="EMBL" id="VDLY02000006">
    <property type="protein sequence ID" value="KAB8166353.1"/>
    <property type="molecule type" value="Genomic_DNA"/>
</dbReference>
<dbReference type="OrthoDB" id="4331649at2"/>
<accession>A0A5N6AE79</accession>
<name>A0A5N6AE79_9ACTN</name>